<evidence type="ECO:0008006" key="4">
    <source>
        <dbReference type="Google" id="ProtNLM"/>
    </source>
</evidence>
<protein>
    <recommendedName>
        <fullName evidence="4">Transmembrane protein</fullName>
    </recommendedName>
</protein>
<evidence type="ECO:0000256" key="1">
    <source>
        <dbReference type="SAM" id="SignalP"/>
    </source>
</evidence>
<sequence>MKLIFHKIFRIKLFFLLFLALSLTNKVNANQTYVKVSNGQQQEEEGKTIIVGKTTINQIDYNTECSCVEPSLQQMEDPDAESCSLNKLKLQLDTDGQGMNQDTIRDIVGDVHSLQFVNPKEYYFMGLDGRNTEACLSTPGGDAGEFILALFIYEGMLQKRQLDQNSVDAFFKSYLQYMKSQKFYFATDDEAIFHMERETGLSISIDSLKNPSESNKADLLSALIKAENQGDRHIKNLLKNPDLYNIRPEIVQMFITSFFNVLWDKTNLNREKLILDSLVGQPSESAFLEVRSNEICLEKHLSPLISVRKKIGDNWQSLFVNHIDAASQKRRELAHFFSDSVNHHQEPIDPDIMFNRLTKHGLSFLEVSGSRLARYLPFYSLDMV</sequence>
<gene>
    <name evidence="2" type="ORF">TTHERM_00678400</name>
</gene>
<organism evidence="2 3">
    <name type="scientific">Tetrahymena thermophila (strain SB210)</name>
    <dbReference type="NCBI Taxonomy" id="312017"/>
    <lineage>
        <taxon>Eukaryota</taxon>
        <taxon>Sar</taxon>
        <taxon>Alveolata</taxon>
        <taxon>Ciliophora</taxon>
        <taxon>Intramacronucleata</taxon>
        <taxon>Oligohymenophorea</taxon>
        <taxon>Hymenostomatida</taxon>
        <taxon>Tetrahymenina</taxon>
        <taxon>Tetrahymenidae</taxon>
        <taxon>Tetrahymena</taxon>
    </lineage>
</organism>
<dbReference type="OrthoDB" id="361007at2759"/>
<dbReference type="InParanoid" id="I7LY33"/>
<dbReference type="KEGG" id="tet:TTHERM_00678400"/>
<feature type="chain" id="PRO_5003712117" description="Transmembrane protein" evidence="1">
    <location>
        <begin position="30"/>
        <end position="384"/>
    </location>
</feature>
<reference evidence="3" key="1">
    <citation type="journal article" date="2006" name="PLoS Biol.">
        <title>Macronuclear genome sequence of the ciliate Tetrahymena thermophila, a model eukaryote.</title>
        <authorList>
            <person name="Eisen J.A."/>
            <person name="Coyne R.S."/>
            <person name="Wu M."/>
            <person name="Wu D."/>
            <person name="Thiagarajan M."/>
            <person name="Wortman J.R."/>
            <person name="Badger J.H."/>
            <person name="Ren Q."/>
            <person name="Amedeo P."/>
            <person name="Jones K.M."/>
            <person name="Tallon L.J."/>
            <person name="Delcher A.L."/>
            <person name="Salzberg S.L."/>
            <person name="Silva J.C."/>
            <person name="Haas B.J."/>
            <person name="Majoros W.H."/>
            <person name="Farzad M."/>
            <person name="Carlton J.M."/>
            <person name="Smith R.K. Jr."/>
            <person name="Garg J."/>
            <person name="Pearlman R.E."/>
            <person name="Karrer K.M."/>
            <person name="Sun L."/>
            <person name="Manning G."/>
            <person name="Elde N.C."/>
            <person name="Turkewitz A.P."/>
            <person name="Asai D.J."/>
            <person name="Wilkes D.E."/>
            <person name="Wang Y."/>
            <person name="Cai H."/>
            <person name="Collins K."/>
            <person name="Stewart B.A."/>
            <person name="Lee S.R."/>
            <person name="Wilamowska K."/>
            <person name="Weinberg Z."/>
            <person name="Ruzzo W.L."/>
            <person name="Wloga D."/>
            <person name="Gaertig J."/>
            <person name="Frankel J."/>
            <person name="Tsao C.-C."/>
            <person name="Gorovsky M.A."/>
            <person name="Keeling P.J."/>
            <person name="Waller R.F."/>
            <person name="Patron N.J."/>
            <person name="Cherry J.M."/>
            <person name="Stover N.A."/>
            <person name="Krieger C.J."/>
            <person name="del Toro C."/>
            <person name="Ryder H.F."/>
            <person name="Williamson S.C."/>
            <person name="Barbeau R.A."/>
            <person name="Hamilton E.P."/>
            <person name="Orias E."/>
        </authorList>
    </citation>
    <scope>NUCLEOTIDE SEQUENCE [LARGE SCALE GENOMIC DNA]</scope>
    <source>
        <strain evidence="3">SB210</strain>
    </source>
</reference>
<name>I7LY33_TETTS</name>
<dbReference type="RefSeq" id="XP_001027816.2">
    <property type="nucleotide sequence ID" value="XM_001027816.2"/>
</dbReference>
<evidence type="ECO:0000313" key="3">
    <source>
        <dbReference type="Proteomes" id="UP000009168"/>
    </source>
</evidence>
<dbReference type="AlphaFoldDB" id="I7LY33"/>
<keyword evidence="1" id="KW-0732">Signal</keyword>
<evidence type="ECO:0000313" key="2">
    <source>
        <dbReference type="EMBL" id="EAS07574.2"/>
    </source>
</evidence>
<dbReference type="eggNOG" id="ENOG502S29J">
    <property type="taxonomic scope" value="Eukaryota"/>
</dbReference>
<proteinExistence type="predicted"/>
<accession>I7LY33</accession>
<keyword evidence="3" id="KW-1185">Reference proteome</keyword>
<feature type="signal peptide" evidence="1">
    <location>
        <begin position="1"/>
        <end position="29"/>
    </location>
</feature>
<dbReference type="GeneID" id="7839288"/>
<dbReference type="Proteomes" id="UP000009168">
    <property type="component" value="Unassembled WGS sequence"/>
</dbReference>
<dbReference type="EMBL" id="GG662216">
    <property type="protein sequence ID" value="EAS07574.2"/>
    <property type="molecule type" value="Genomic_DNA"/>
</dbReference>